<dbReference type="InterPro" id="IPR013221">
    <property type="entry name" value="Mur_ligase_cen"/>
</dbReference>
<keyword evidence="6" id="KW-0573">Peptidoglycan synthesis</keyword>
<dbReference type="Gene3D" id="3.40.50.720">
    <property type="entry name" value="NAD(P)-binding Rossmann-like Domain"/>
    <property type="match status" value="1"/>
</dbReference>
<accession>A0A1I2CTZ3</accession>
<keyword evidence="2" id="KW-0132">Cell division</keyword>
<dbReference type="InterPro" id="IPR036615">
    <property type="entry name" value="Mur_ligase_C_dom_sf"/>
</dbReference>
<evidence type="ECO:0000313" key="13">
    <source>
        <dbReference type="Proteomes" id="UP000198964"/>
    </source>
</evidence>
<dbReference type="InterPro" id="IPR050061">
    <property type="entry name" value="MurCDEF_pg_biosynth"/>
</dbReference>
<evidence type="ECO:0000259" key="11">
    <source>
        <dbReference type="Pfam" id="PF08245"/>
    </source>
</evidence>
<dbReference type="InterPro" id="IPR000713">
    <property type="entry name" value="Mur_ligase_N"/>
</dbReference>
<dbReference type="PANTHER" id="PTHR43445">
    <property type="entry name" value="UDP-N-ACETYLMURAMATE--L-ALANINE LIGASE-RELATED"/>
    <property type="match status" value="1"/>
</dbReference>
<dbReference type="Pfam" id="PF08245">
    <property type="entry name" value="Mur_ligase_M"/>
    <property type="match status" value="1"/>
</dbReference>
<dbReference type="PANTHER" id="PTHR43445:SF5">
    <property type="entry name" value="UDP-N-ACETYLMURAMATE--L-ALANYL-GAMMA-D-GLUTAMYL-MESO-2,6-DIAMINOHEPTANDIOATE LIGASE"/>
    <property type="match status" value="1"/>
</dbReference>
<keyword evidence="5" id="KW-0133">Cell shape</keyword>
<name>A0A1I2CTZ3_9BACT</name>
<evidence type="ECO:0000259" key="10">
    <source>
        <dbReference type="Pfam" id="PF02875"/>
    </source>
</evidence>
<dbReference type="InterPro" id="IPR004101">
    <property type="entry name" value="Mur_ligase_C"/>
</dbReference>
<organism evidence="12 13">
    <name type="scientific">Sunxiuqinia elliptica</name>
    <dbReference type="NCBI Taxonomy" id="655355"/>
    <lineage>
        <taxon>Bacteria</taxon>
        <taxon>Pseudomonadati</taxon>
        <taxon>Bacteroidota</taxon>
        <taxon>Bacteroidia</taxon>
        <taxon>Marinilabiliales</taxon>
        <taxon>Prolixibacteraceae</taxon>
        <taxon>Sunxiuqinia</taxon>
    </lineage>
</organism>
<dbReference type="SUPFAM" id="SSF53623">
    <property type="entry name" value="MurD-like peptide ligases, catalytic domain"/>
    <property type="match status" value="1"/>
</dbReference>
<evidence type="ECO:0000256" key="7">
    <source>
        <dbReference type="ARBA" id="ARBA00023306"/>
    </source>
</evidence>
<dbReference type="GO" id="GO:0009252">
    <property type="term" value="P:peptidoglycan biosynthetic process"/>
    <property type="evidence" value="ECO:0007669"/>
    <property type="project" value="UniProtKB-KW"/>
</dbReference>
<keyword evidence="13" id="KW-1185">Reference proteome</keyword>
<proteinExistence type="predicted"/>
<keyword evidence="3" id="KW-0547">Nucleotide-binding</keyword>
<evidence type="ECO:0000256" key="1">
    <source>
        <dbReference type="ARBA" id="ARBA00022598"/>
    </source>
</evidence>
<dbReference type="GO" id="GO:0005524">
    <property type="term" value="F:ATP binding"/>
    <property type="evidence" value="ECO:0007669"/>
    <property type="project" value="UniProtKB-KW"/>
</dbReference>
<dbReference type="GO" id="GO:0071555">
    <property type="term" value="P:cell wall organization"/>
    <property type="evidence" value="ECO:0007669"/>
    <property type="project" value="UniProtKB-KW"/>
</dbReference>
<dbReference type="Pfam" id="PF01225">
    <property type="entry name" value="Mur_ligase"/>
    <property type="match status" value="1"/>
</dbReference>
<evidence type="ECO:0000256" key="6">
    <source>
        <dbReference type="ARBA" id="ARBA00022984"/>
    </source>
</evidence>
<keyword evidence="1 12" id="KW-0436">Ligase</keyword>
<dbReference type="SUPFAM" id="SSF51984">
    <property type="entry name" value="MurCD N-terminal domain"/>
    <property type="match status" value="1"/>
</dbReference>
<evidence type="ECO:0000259" key="9">
    <source>
        <dbReference type="Pfam" id="PF01225"/>
    </source>
</evidence>
<keyword evidence="8" id="KW-0961">Cell wall biogenesis/degradation</keyword>
<evidence type="ECO:0000256" key="3">
    <source>
        <dbReference type="ARBA" id="ARBA00022741"/>
    </source>
</evidence>
<dbReference type="Gene3D" id="3.40.1190.10">
    <property type="entry name" value="Mur-like, catalytic domain"/>
    <property type="match status" value="1"/>
</dbReference>
<evidence type="ECO:0000256" key="8">
    <source>
        <dbReference type="ARBA" id="ARBA00023316"/>
    </source>
</evidence>
<reference evidence="12 13" key="1">
    <citation type="submission" date="2016-10" db="EMBL/GenBank/DDBJ databases">
        <authorList>
            <person name="de Groot N.N."/>
        </authorList>
    </citation>
    <scope>NUCLEOTIDE SEQUENCE [LARGE SCALE GENOMIC DNA]</scope>
    <source>
        <strain evidence="12 13">CGMCC 1.9156</strain>
    </source>
</reference>
<dbReference type="GO" id="GO:0051301">
    <property type="term" value="P:cell division"/>
    <property type="evidence" value="ECO:0007669"/>
    <property type="project" value="UniProtKB-KW"/>
</dbReference>
<keyword evidence="4" id="KW-0067">ATP-binding</keyword>
<evidence type="ECO:0000313" key="12">
    <source>
        <dbReference type="EMBL" id="SFE71728.1"/>
    </source>
</evidence>
<dbReference type="RefSeq" id="WP_093918533.1">
    <property type="nucleotide sequence ID" value="NZ_FONW01000001.1"/>
</dbReference>
<dbReference type="Gene3D" id="3.90.190.20">
    <property type="entry name" value="Mur ligase, C-terminal domain"/>
    <property type="match status" value="1"/>
</dbReference>
<gene>
    <name evidence="12" type="ORF">SAMN05216283_101830</name>
</gene>
<dbReference type="InterPro" id="IPR036565">
    <property type="entry name" value="Mur-like_cat_sf"/>
</dbReference>
<dbReference type="GO" id="GO:0008360">
    <property type="term" value="P:regulation of cell shape"/>
    <property type="evidence" value="ECO:0007669"/>
    <property type="project" value="UniProtKB-KW"/>
</dbReference>
<dbReference type="AlphaFoldDB" id="A0A1I2CTZ3"/>
<feature type="domain" description="Mur ligase N-terminal catalytic" evidence="9">
    <location>
        <begin position="2"/>
        <end position="102"/>
    </location>
</feature>
<evidence type="ECO:0000256" key="5">
    <source>
        <dbReference type="ARBA" id="ARBA00022960"/>
    </source>
</evidence>
<dbReference type="GO" id="GO:0016881">
    <property type="term" value="F:acid-amino acid ligase activity"/>
    <property type="evidence" value="ECO:0007669"/>
    <property type="project" value="InterPro"/>
</dbReference>
<protein>
    <submittedName>
        <fullName evidence="12">UDP-N-acetylmuramate: L-alanyl-gamma-D-glutamyl-meso-diaminopimelate ligase</fullName>
    </submittedName>
</protein>
<sequence>MRIHFIAIGGSAMHNLAIALHKKGYQITGSDDEIFEPSKSRLNQYGLLPEKDGWNPDQLSPDIDAIILGMHAHPDNPELQRAKELGIKIYSYPEYLYEQTKDKTRVVIGGSHGKTSITSMVMHVLKTSQIDFDYMVGANLDGFDTMVSLKEDTKIAVFEGDEYLSSPIDRRPKFHLYHPHVALLSGIAWDHINVFPTFDNYVEQFREFAKQIEPNGSLIYFEGDENLQAIAAQARPDITLYPYKEHPSIIDDGVSYLSYGERQIRLQVFGKHNVQNIAGAQLICSKIGISDEQFYRAMVSFKGAARRLEILSENKHCTVYYDFAHSPSKLKATTSAVKQQFNDRKLVAVMELHTYSSLKKEFLPHYKGCMQEADEALVFFNPKTIEHKRLTPISEQEVFDAFAQEGLHVYTDPELLFAELRAKQWDQTNLLIMTSGNFSGQDLKTFAKEITGNPVQFKRKDNWLQHPDGMMS</sequence>
<dbReference type="SUPFAM" id="SSF53244">
    <property type="entry name" value="MurD-like peptide ligases, peptide-binding domain"/>
    <property type="match status" value="1"/>
</dbReference>
<dbReference type="Proteomes" id="UP000198964">
    <property type="component" value="Unassembled WGS sequence"/>
</dbReference>
<keyword evidence="7" id="KW-0131">Cell cycle</keyword>
<dbReference type="EMBL" id="FONW01000001">
    <property type="protein sequence ID" value="SFE71728.1"/>
    <property type="molecule type" value="Genomic_DNA"/>
</dbReference>
<dbReference type="Pfam" id="PF02875">
    <property type="entry name" value="Mur_ligase_C"/>
    <property type="match status" value="1"/>
</dbReference>
<feature type="domain" description="Mur ligase central" evidence="11">
    <location>
        <begin position="108"/>
        <end position="281"/>
    </location>
</feature>
<evidence type="ECO:0000256" key="2">
    <source>
        <dbReference type="ARBA" id="ARBA00022618"/>
    </source>
</evidence>
<feature type="domain" description="Mur ligase C-terminal" evidence="10">
    <location>
        <begin position="306"/>
        <end position="421"/>
    </location>
</feature>
<dbReference type="STRING" id="655355.SAMN05216283_101830"/>
<evidence type="ECO:0000256" key="4">
    <source>
        <dbReference type="ARBA" id="ARBA00022840"/>
    </source>
</evidence>